<reference evidence="5" key="1">
    <citation type="submission" date="2022-01" db="EMBL/GenBank/DDBJ databases">
        <authorList>
            <person name="King R."/>
        </authorList>
    </citation>
    <scope>NUCLEOTIDE SEQUENCE</scope>
</reference>
<feature type="compositionally biased region" description="Gly residues" evidence="2">
    <location>
        <begin position="868"/>
        <end position="887"/>
    </location>
</feature>
<dbReference type="Proteomes" id="UP001153737">
    <property type="component" value="Chromosome 15"/>
</dbReference>
<dbReference type="PANTHER" id="PTHR32046:SF11">
    <property type="entry name" value="IMMUNE-ASSOCIATED NUCLEOTIDE-BINDING PROTEIN 10-LIKE"/>
    <property type="match status" value="1"/>
</dbReference>
<keyword evidence="6" id="KW-1185">Reference proteome</keyword>
<feature type="compositionally biased region" description="Basic and acidic residues" evidence="2">
    <location>
        <begin position="729"/>
        <end position="738"/>
    </location>
</feature>
<accession>A0A9P0GR83</accession>
<gene>
    <name evidence="5" type="ORF">PHAECO_LOCUS4876</name>
</gene>
<dbReference type="InterPro" id="IPR006073">
    <property type="entry name" value="GTP-bd"/>
</dbReference>
<evidence type="ECO:0000256" key="2">
    <source>
        <dbReference type="SAM" id="MobiDB-lite"/>
    </source>
</evidence>
<proteinExistence type="predicted"/>
<dbReference type="Pfam" id="PF01926">
    <property type="entry name" value="MMR_HSR1"/>
    <property type="match status" value="1"/>
</dbReference>
<feature type="region of interest" description="Disordered" evidence="2">
    <location>
        <begin position="601"/>
        <end position="739"/>
    </location>
</feature>
<protein>
    <recommendedName>
        <fullName evidence="7">G domain-containing protein</fullName>
    </recommendedName>
</protein>
<dbReference type="InterPro" id="IPR058519">
    <property type="entry name" value="DUF8206"/>
</dbReference>
<dbReference type="PANTHER" id="PTHR32046">
    <property type="entry name" value="G DOMAIN-CONTAINING PROTEIN"/>
    <property type="match status" value="1"/>
</dbReference>
<evidence type="ECO:0008006" key="7">
    <source>
        <dbReference type="Google" id="ProtNLM"/>
    </source>
</evidence>
<name>A0A9P0GR83_PHACE</name>
<feature type="compositionally biased region" description="Basic and acidic residues" evidence="2">
    <location>
        <begin position="601"/>
        <end position="635"/>
    </location>
</feature>
<dbReference type="GO" id="GO:0005525">
    <property type="term" value="F:GTP binding"/>
    <property type="evidence" value="ECO:0007669"/>
    <property type="project" value="InterPro"/>
</dbReference>
<dbReference type="EMBL" id="OU896721">
    <property type="protein sequence ID" value="CAH1154069.1"/>
    <property type="molecule type" value="Genomic_DNA"/>
</dbReference>
<dbReference type="Gene3D" id="3.40.50.300">
    <property type="entry name" value="P-loop containing nucleotide triphosphate hydrolases"/>
    <property type="match status" value="1"/>
</dbReference>
<feature type="domain" description="DUF8206" evidence="4">
    <location>
        <begin position="357"/>
        <end position="434"/>
    </location>
</feature>
<evidence type="ECO:0000259" key="4">
    <source>
        <dbReference type="Pfam" id="PF26633"/>
    </source>
</evidence>
<dbReference type="PROSITE" id="PS00675">
    <property type="entry name" value="SIGMA54_INTERACT_1"/>
    <property type="match status" value="1"/>
</dbReference>
<dbReference type="CDD" id="cd00882">
    <property type="entry name" value="Ras_like_GTPase"/>
    <property type="match status" value="1"/>
</dbReference>
<dbReference type="InterPro" id="IPR025662">
    <property type="entry name" value="Sigma_54_int_dom_ATP-bd_1"/>
</dbReference>
<evidence type="ECO:0000313" key="5">
    <source>
        <dbReference type="EMBL" id="CAH1154069.1"/>
    </source>
</evidence>
<reference evidence="5" key="2">
    <citation type="submission" date="2022-10" db="EMBL/GenBank/DDBJ databases">
        <authorList>
            <consortium name="ENA_rothamsted_submissions"/>
            <consortium name="culmorum"/>
            <person name="King R."/>
        </authorList>
    </citation>
    <scope>NUCLEOTIDE SEQUENCE</scope>
</reference>
<dbReference type="InterPro" id="IPR027417">
    <property type="entry name" value="P-loop_NTPase"/>
</dbReference>
<dbReference type="AlphaFoldDB" id="A0A9P0GR83"/>
<evidence type="ECO:0000256" key="1">
    <source>
        <dbReference type="SAM" id="Coils"/>
    </source>
</evidence>
<evidence type="ECO:0000259" key="3">
    <source>
        <dbReference type="Pfam" id="PF01926"/>
    </source>
</evidence>
<feature type="coiled-coil region" evidence="1">
    <location>
        <begin position="524"/>
        <end position="551"/>
    </location>
</feature>
<keyword evidence="1" id="KW-0175">Coiled coil</keyword>
<feature type="domain" description="G" evidence="3">
    <location>
        <begin position="26"/>
        <end position="160"/>
    </location>
</feature>
<feature type="region of interest" description="Disordered" evidence="2">
    <location>
        <begin position="828"/>
        <end position="894"/>
    </location>
</feature>
<dbReference type="SUPFAM" id="SSF52540">
    <property type="entry name" value="P-loop containing nucleoside triphosphate hydrolases"/>
    <property type="match status" value="1"/>
</dbReference>
<evidence type="ECO:0000313" key="6">
    <source>
        <dbReference type="Proteomes" id="UP001153737"/>
    </source>
</evidence>
<dbReference type="Pfam" id="PF26633">
    <property type="entry name" value="DUF8206"/>
    <property type="match status" value="1"/>
</dbReference>
<sequence>MASSSGSDLEEKVKDLGITEETDINILLLGETGVGKSTLINSFANYSTHVDFKKAKNEELLVLIPTEFSVKDKDGEFHVISIGTGDKNELLKSGVSATQDVKTYVFPIWNDRVKIRLIDTPGMGDTRGTEQDNINSENILSYIGQLQELHAICFLFKPNKSRNTVFFQYCMTQILSKLDKSASKNIIFAFTNTRGSDYGPGETIHLLKNEIEAIRKNPPHANIPFNRNIFCFDNEAFKYLAAIKNGVEFDASIEERNKEQSWKNSLAQCWKMINYIVGDANNPPLKPHDVKSTSAINEARRVINQLAQPLAEISQLIDHNMYALRRQEESLLMDYDTLDELKSKLFIPTIDLEVVAMTHPSTVCTTSKCAKVYQKLGRNIWHYKQKCHEHCYLSNVMREMIGDPQLVNCAAMDRKNDCQRCGCSFKVHQHIYYKTKVKEIREVDDNVKKNIYDKTKLVEEAERTLQSVMKKKEELISEHQIIVTTCARFAHFLKNNAITPFNDSYKEYIEYLIKREQSMGERCVNETVEHLRRLLREYDEMKKSFDEALEQNKTSDCTDSVMTPEVVSDSIQRLYKLKHSGQKIKELYECQEKSRAKEYQKTEYVHKKSLKKGEQSNKKKEDKKNNDKKNSDNKNKRQGAGNENRIQNRGGDRFENQRSMPESPPPCYQEAQQNRALHVRAHSPHPSHGGYYPPPPGAYRANAYGPPPPPGGPYVAHGDPNGYGRHYRYTNEPKRNDPSYDINITVTKPDQPHLPRDPYYSPHPDPYYPYRYPPHSGAYGVPPAAGAYGVPPAAGAYGVSPAAWAYGVPPAVGAYGVPPAAGAYAPPFEAGRYRDPRQGDYYGPHPNDQHHGGHRQNPGQAPKAGASGNKGGGSNYRGRGGFKGGRGTVNSTRK</sequence>
<organism evidence="5 6">
    <name type="scientific">Phaedon cochleariae</name>
    <name type="common">Mustard beetle</name>
    <dbReference type="NCBI Taxonomy" id="80249"/>
    <lineage>
        <taxon>Eukaryota</taxon>
        <taxon>Metazoa</taxon>
        <taxon>Ecdysozoa</taxon>
        <taxon>Arthropoda</taxon>
        <taxon>Hexapoda</taxon>
        <taxon>Insecta</taxon>
        <taxon>Pterygota</taxon>
        <taxon>Neoptera</taxon>
        <taxon>Endopterygota</taxon>
        <taxon>Coleoptera</taxon>
        <taxon>Polyphaga</taxon>
        <taxon>Cucujiformia</taxon>
        <taxon>Chrysomeloidea</taxon>
        <taxon>Chrysomelidae</taxon>
        <taxon>Chrysomelinae</taxon>
        <taxon>Chrysomelini</taxon>
        <taxon>Phaedon</taxon>
    </lineage>
</organism>